<dbReference type="CDD" id="cd06530">
    <property type="entry name" value="S26_SPase_I"/>
    <property type="match status" value="1"/>
</dbReference>
<dbReference type="GO" id="GO:0016020">
    <property type="term" value="C:membrane"/>
    <property type="evidence" value="ECO:0007669"/>
    <property type="project" value="UniProtKB-SubCell"/>
</dbReference>
<feature type="region of interest" description="Disordered" evidence="6">
    <location>
        <begin position="1"/>
        <end position="21"/>
    </location>
</feature>
<dbReference type="EMBL" id="QICC01000011">
    <property type="protein sequence ID" value="RNM42523.1"/>
    <property type="molecule type" value="Genomic_DNA"/>
</dbReference>
<evidence type="ECO:0000256" key="1">
    <source>
        <dbReference type="ARBA" id="ARBA00004370"/>
    </source>
</evidence>
<dbReference type="InterPro" id="IPR036286">
    <property type="entry name" value="LexA/Signal_pep-like_sf"/>
</dbReference>
<keyword evidence="3 7" id="KW-1133">Transmembrane helix</keyword>
<evidence type="ECO:0000256" key="7">
    <source>
        <dbReference type="SAM" id="Phobius"/>
    </source>
</evidence>
<evidence type="ECO:0000313" key="8">
    <source>
        <dbReference type="EMBL" id="RDB69616.1"/>
    </source>
</evidence>
<accession>A0A3N0IZV0</accession>
<name>A0A3N0IZV0_9ACTN</name>
<evidence type="ECO:0000256" key="6">
    <source>
        <dbReference type="SAM" id="MobiDB-lite"/>
    </source>
</evidence>
<dbReference type="AlphaFoldDB" id="A0A3N0IZV0"/>
<dbReference type="PANTHER" id="PTHR10806">
    <property type="entry name" value="SIGNAL PEPTIDASE COMPLEX CATALYTIC SUBUNIT SEC11"/>
    <property type="match status" value="1"/>
</dbReference>
<dbReference type="PANTHER" id="PTHR10806:SF6">
    <property type="entry name" value="SIGNAL PEPTIDASE COMPLEX CATALYTIC SUBUNIT SEC11"/>
    <property type="match status" value="1"/>
</dbReference>
<evidence type="ECO:0000256" key="3">
    <source>
        <dbReference type="ARBA" id="ARBA00022989"/>
    </source>
</evidence>
<reference evidence="9" key="3">
    <citation type="journal article" date="2019" name="Microbiol. Resour. Announc.">
        <title>Draft Genome Sequences of Type Strains of Gordonibacter faecihominis, Paraeggerthella hongkongensis, Parvibacter caecicola,Slackia equolifaciens, Slackia faecicanis, and Slackia isoflavoniconvertens.</title>
        <authorList>
            <person name="Danylec N."/>
            <person name="Stoll D.A."/>
            <person name="Dotsch A."/>
            <person name="Huch M."/>
        </authorList>
    </citation>
    <scope>NUCLEOTIDE SEQUENCE</scope>
    <source>
        <strain evidence="9">DSM 16107</strain>
    </source>
</reference>
<sequence length="226" mass="24237">MKGSASQVRRVSNRGSSRGRARGISASSIVGLVLCIVFVPVILVNAALIAGSFLHPDELPGVFGVKPAVVLSGSMEPTIQTGDLIAVTDCDPTALHEGDVVCYLSSGKAITHRIASVTAGEDGQLRYVTQGDANNAADRLPVTVDQVQGVWNGMRLPGVGNAILFMQTPAGMVLFIVCPLALFFAWDVWRRRRLDKAEEARTAQLERELAALREERAFGRRGVDEP</sequence>
<reference evidence="11" key="2">
    <citation type="submission" date="2018-05" db="EMBL/GenBank/DDBJ databases">
        <title>Genome Sequencing of selected type strains of the family Eggerthellaceae.</title>
        <authorList>
            <person name="Danylec N."/>
            <person name="Stoll D.A."/>
            <person name="Doetsch A."/>
            <person name="Huch M."/>
        </authorList>
    </citation>
    <scope>NUCLEOTIDE SEQUENCE [LARGE SCALE GENOMIC DNA]</scope>
    <source>
        <strain evidence="11">DSM 16107</strain>
    </source>
</reference>
<comment type="subcellular location">
    <subcellularLocation>
        <location evidence="1">Membrane</location>
    </subcellularLocation>
</comment>
<dbReference type="SUPFAM" id="SSF51306">
    <property type="entry name" value="LexA/Signal peptidase"/>
    <property type="match status" value="1"/>
</dbReference>
<evidence type="ECO:0000256" key="5">
    <source>
        <dbReference type="NCBIfam" id="TIGR02228"/>
    </source>
</evidence>
<comment type="caution">
    <text evidence="9">The sequence shown here is derived from an EMBL/GenBank/DDBJ whole genome shotgun (WGS) entry which is preliminary data.</text>
</comment>
<evidence type="ECO:0000313" key="10">
    <source>
        <dbReference type="Proteomes" id="UP000253817"/>
    </source>
</evidence>
<evidence type="ECO:0000256" key="2">
    <source>
        <dbReference type="ARBA" id="ARBA00022692"/>
    </source>
</evidence>
<dbReference type="EC" id="3.4.21.89" evidence="5"/>
<dbReference type="OrthoDB" id="3178064at2"/>
<dbReference type="InterPro" id="IPR001733">
    <property type="entry name" value="Peptidase_S26B"/>
</dbReference>
<feature type="compositionally biased region" description="Low complexity" evidence="6">
    <location>
        <begin position="8"/>
        <end position="21"/>
    </location>
</feature>
<dbReference type="NCBIfam" id="TIGR02228">
    <property type="entry name" value="sigpep_I_arch"/>
    <property type="match status" value="1"/>
</dbReference>
<keyword evidence="10" id="KW-1185">Reference proteome</keyword>
<reference evidence="8 10" key="1">
    <citation type="journal article" date="2018" name="Elife">
        <title>Discovery and characterization of a prevalent human gut bacterial enzyme sufficient for the inactivation of a family of plant toxins.</title>
        <authorList>
            <person name="Koppel N."/>
            <person name="Bisanz J.E."/>
            <person name="Pandelia M.E."/>
            <person name="Turnbaugh P.J."/>
            <person name="Balskus E.P."/>
        </authorList>
    </citation>
    <scope>NUCLEOTIDE SEQUENCE [LARGE SCALE GENOMIC DNA]</scope>
    <source>
        <strain evidence="8 10">DSM 16107</strain>
    </source>
</reference>
<proteinExistence type="predicted"/>
<evidence type="ECO:0000256" key="4">
    <source>
        <dbReference type="ARBA" id="ARBA00023136"/>
    </source>
</evidence>
<gene>
    <name evidence="8" type="ORF">C1876_06050</name>
    <name evidence="9" type="ORF">DMP09_04610</name>
</gene>
<keyword evidence="4 7" id="KW-0472">Membrane</keyword>
<dbReference type="GO" id="GO:0009003">
    <property type="term" value="F:signal peptidase activity"/>
    <property type="evidence" value="ECO:0007669"/>
    <property type="project" value="UniProtKB-EC"/>
</dbReference>
<feature type="transmembrane region" description="Helical" evidence="7">
    <location>
        <begin position="162"/>
        <end position="186"/>
    </location>
</feature>
<dbReference type="EMBL" id="PPTT01000008">
    <property type="protein sequence ID" value="RDB69616.1"/>
    <property type="molecule type" value="Genomic_DNA"/>
</dbReference>
<dbReference type="GO" id="GO:0006465">
    <property type="term" value="P:signal peptide processing"/>
    <property type="evidence" value="ECO:0007669"/>
    <property type="project" value="UniProtKB-UniRule"/>
</dbReference>
<organism evidence="9 11">
    <name type="scientific">Eggerthella sinensis</name>
    <dbReference type="NCBI Taxonomy" id="242230"/>
    <lineage>
        <taxon>Bacteria</taxon>
        <taxon>Bacillati</taxon>
        <taxon>Actinomycetota</taxon>
        <taxon>Coriobacteriia</taxon>
        <taxon>Eggerthellales</taxon>
        <taxon>Eggerthellaceae</taxon>
        <taxon>Eggerthella</taxon>
    </lineage>
</organism>
<keyword evidence="2 7" id="KW-0812">Transmembrane</keyword>
<dbReference type="PRINTS" id="PR00728">
    <property type="entry name" value="SIGNALPTASE"/>
</dbReference>
<evidence type="ECO:0000313" key="11">
    <source>
        <dbReference type="Proteomes" id="UP000270112"/>
    </source>
</evidence>
<dbReference type="RefSeq" id="WP_114545819.1">
    <property type="nucleotide sequence ID" value="NZ_PPTT01000008.1"/>
</dbReference>
<dbReference type="Proteomes" id="UP000253817">
    <property type="component" value="Unassembled WGS sequence"/>
</dbReference>
<dbReference type="GO" id="GO:0004252">
    <property type="term" value="F:serine-type endopeptidase activity"/>
    <property type="evidence" value="ECO:0007669"/>
    <property type="project" value="UniProtKB-UniRule"/>
</dbReference>
<protein>
    <recommendedName>
        <fullName evidence="5">Signal peptidase I</fullName>
        <ecNumber evidence="5">3.4.21.89</ecNumber>
    </recommendedName>
</protein>
<dbReference type="InterPro" id="IPR019533">
    <property type="entry name" value="Peptidase_S26"/>
</dbReference>
<dbReference type="Proteomes" id="UP000270112">
    <property type="component" value="Unassembled WGS sequence"/>
</dbReference>
<feature type="transmembrane region" description="Helical" evidence="7">
    <location>
        <begin position="21"/>
        <end position="54"/>
    </location>
</feature>
<evidence type="ECO:0000313" key="9">
    <source>
        <dbReference type="EMBL" id="RNM42523.1"/>
    </source>
</evidence>